<comment type="caution">
    <text evidence="1">The sequence shown here is derived from an EMBL/GenBank/DDBJ whole genome shotgun (WGS) entry which is preliminary data.</text>
</comment>
<dbReference type="NCBIfam" id="TIGR01537">
    <property type="entry name" value="portal_HK97"/>
    <property type="match status" value="1"/>
</dbReference>
<accession>A0A2N6Q6T9</accession>
<reference evidence="1 2" key="1">
    <citation type="submission" date="2017-09" db="EMBL/GenBank/DDBJ databases">
        <title>Bacterial strain isolated from the female urinary microbiota.</title>
        <authorList>
            <person name="Thomas-White K."/>
            <person name="Kumar N."/>
            <person name="Forster S."/>
            <person name="Putonti C."/>
            <person name="Lawley T."/>
            <person name="Wolfe A.J."/>
        </authorList>
    </citation>
    <scope>NUCLEOTIDE SEQUENCE [LARGE SCALE GENOMIC DNA]</scope>
    <source>
        <strain evidence="1 2">UMB0818</strain>
    </source>
</reference>
<name>A0A2N6Q6T9_9BACT</name>
<dbReference type="RefSeq" id="WP_102188094.1">
    <property type="nucleotide sequence ID" value="NZ_PNGI01000006.1"/>
</dbReference>
<dbReference type="InterPro" id="IPR006944">
    <property type="entry name" value="Phage/GTA_portal"/>
</dbReference>
<evidence type="ECO:0000313" key="1">
    <source>
        <dbReference type="EMBL" id="PMC10719.1"/>
    </source>
</evidence>
<dbReference type="Pfam" id="PF04860">
    <property type="entry name" value="Phage_portal"/>
    <property type="match status" value="1"/>
</dbReference>
<organism evidence="1 2">
    <name type="scientific">Hoylesella timonensis</name>
    <dbReference type="NCBI Taxonomy" id="386414"/>
    <lineage>
        <taxon>Bacteria</taxon>
        <taxon>Pseudomonadati</taxon>
        <taxon>Bacteroidota</taxon>
        <taxon>Bacteroidia</taxon>
        <taxon>Bacteroidales</taxon>
        <taxon>Prevotellaceae</taxon>
        <taxon>Hoylesella</taxon>
    </lineage>
</organism>
<sequence length="411" mass="45823">MVLRLGKLFKNVFWRGEGAASEQTSSPFSHREGILIDGDYFPSSDLALSIATVYRCVSLLSKSVANLPFEYLRRKNGIFEPMTDDSLYYLLTVQPDNTYNAFDFWRDAVAELLLSGNTYIVPVYSSLSMNVERLVLCSRGSVMHDVQRDIYTVNDTVKGLAGTFGEDEIIHLKGYSVDGKSGMSVLHYARMALSIARAGDAETNTRFKNGGNVSGLLSNDRSVVGIGEYQNKELNKAAIDVDAKFRSGQRIVSLPGMVDFKQITMSSADLQFLESRKFTVREICRFFDVHPSFVFDDTSNNYKSAEMANVAFLSTTLNPLLRQIELEFLRKLVSPRLVSSIKFAFDRRALYACDLESKAKYQADTIATGLYTVNEWRKEENKCPVEGGDVVLVSANLKSINDTSLSGVATE</sequence>
<dbReference type="Proteomes" id="UP000235661">
    <property type="component" value="Unassembled WGS sequence"/>
</dbReference>
<proteinExistence type="predicted"/>
<dbReference type="InterPro" id="IPR006427">
    <property type="entry name" value="Portal_HK97"/>
</dbReference>
<dbReference type="EMBL" id="PNGI01000006">
    <property type="protein sequence ID" value="PMC10719.1"/>
    <property type="molecule type" value="Genomic_DNA"/>
</dbReference>
<dbReference type="AlphaFoldDB" id="A0A2N6Q6T9"/>
<gene>
    <name evidence="1" type="ORF">CJ232_04265</name>
</gene>
<protein>
    <submittedName>
        <fullName evidence="1">Phage portal protein</fullName>
    </submittedName>
</protein>
<evidence type="ECO:0000313" key="2">
    <source>
        <dbReference type="Proteomes" id="UP000235661"/>
    </source>
</evidence>